<organism evidence="2 3">
    <name type="scientific">Panagrellus redivivus</name>
    <name type="common">Microworm</name>
    <dbReference type="NCBI Taxonomy" id="6233"/>
    <lineage>
        <taxon>Eukaryota</taxon>
        <taxon>Metazoa</taxon>
        <taxon>Ecdysozoa</taxon>
        <taxon>Nematoda</taxon>
        <taxon>Chromadorea</taxon>
        <taxon>Rhabditida</taxon>
        <taxon>Tylenchina</taxon>
        <taxon>Panagrolaimomorpha</taxon>
        <taxon>Panagrolaimoidea</taxon>
        <taxon>Panagrolaimidae</taxon>
        <taxon>Panagrellus</taxon>
    </lineage>
</organism>
<dbReference type="SUPFAM" id="SSF54695">
    <property type="entry name" value="POZ domain"/>
    <property type="match status" value="1"/>
</dbReference>
<reference evidence="2" key="1">
    <citation type="journal article" date="2013" name="Genetics">
        <title>The draft genome and transcriptome of Panagrellus redivivus are shaped by the harsh demands of a free-living lifestyle.</title>
        <authorList>
            <person name="Srinivasan J."/>
            <person name="Dillman A.R."/>
            <person name="Macchietto M.G."/>
            <person name="Heikkinen L."/>
            <person name="Lakso M."/>
            <person name="Fracchia K.M."/>
            <person name="Antoshechkin I."/>
            <person name="Mortazavi A."/>
            <person name="Wong G."/>
            <person name="Sternberg P.W."/>
        </authorList>
    </citation>
    <scope>NUCLEOTIDE SEQUENCE [LARGE SCALE GENOMIC DNA]</scope>
    <source>
        <strain evidence="2">MT8872</strain>
    </source>
</reference>
<evidence type="ECO:0000259" key="1">
    <source>
        <dbReference type="PROSITE" id="PS50097"/>
    </source>
</evidence>
<dbReference type="WBParaSite" id="Pan_g15928.t1">
    <property type="protein sequence ID" value="Pan_g15928.t1"/>
    <property type="gene ID" value="Pan_g15928"/>
</dbReference>
<keyword evidence="2" id="KW-1185">Reference proteome</keyword>
<dbReference type="Pfam" id="PF00651">
    <property type="entry name" value="BTB"/>
    <property type="match status" value="1"/>
</dbReference>
<proteinExistence type="predicted"/>
<evidence type="ECO:0000313" key="3">
    <source>
        <dbReference type="WBParaSite" id="Pan_g15928.t1"/>
    </source>
</evidence>
<name>A0A7E4V302_PANRE</name>
<dbReference type="PROSITE" id="PS50097">
    <property type="entry name" value="BTB"/>
    <property type="match status" value="1"/>
</dbReference>
<feature type="domain" description="BTB" evidence="1">
    <location>
        <begin position="1"/>
        <end position="40"/>
    </location>
</feature>
<dbReference type="Gene3D" id="3.30.710.10">
    <property type="entry name" value="Potassium Channel Kv1.1, Chain A"/>
    <property type="match status" value="1"/>
</dbReference>
<sequence>MFSSNFIGYHYNKITLKDTDLTAFKSVLNYIYTGNWSILNKIKFGQLHGIDECDHYYKVDAFVKKAQKLQKKQKVVSKNVINGLSEVRIVEGSTISVIDSTVASGIYLRKNRIP</sequence>
<dbReference type="InterPro" id="IPR000210">
    <property type="entry name" value="BTB/POZ_dom"/>
</dbReference>
<evidence type="ECO:0000313" key="2">
    <source>
        <dbReference type="Proteomes" id="UP000492821"/>
    </source>
</evidence>
<dbReference type="CDD" id="cd18186">
    <property type="entry name" value="BTB_POZ_ZBTB_KLHL-like"/>
    <property type="match status" value="1"/>
</dbReference>
<protein>
    <submittedName>
        <fullName evidence="3">BTB domain-containing protein</fullName>
    </submittedName>
</protein>
<dbReference type="AlphaFoldDB" id="A0A7E4V302"/>
<reference evidence="3" key="2">
    <citation type="submission" date="2020-10" db="UniProtKB">
        <authorList>
            <consortium name="WormBaseParasite"/>
        </authorList>
    </citation>
    <scope>IDENTIFICATION</scope>
</reference>
<dbReference type="Proteomes" id="UP000492821">
    <property type="component" value="Unassembled WGS sequence"/>
</dbReference>
<dbReference type="InterPro" id="IPR011333">
    <property type="entry name" value="SKP1/BTB/POZ_sf"/>
</dbReference>
<accession>A0A7E4V302</accession>